<feature type="transmembrane region" description="Helical" evidence="3">
    <location>
        <begin position="394"/>
        <end position="413"/>
    </location>
</feature>
<dbReference type="SUPFAM" id="SSF48452">
    <property type="entry name" value="TPR-like"/>
    <property type="match status" value="1"/>
</dbReference>
<organism evidence="4 5">
    <name type="scientific">Rhodanobacter lindaniclasticus</name>
    <dbReference type="NCBI Taxonomy" id="75310"/>
    <lineage>
        <taxon>Bacteria</taxon>
        <taxon>Pseudomonadati</taxon>
        <taxon>Pseudomonadota</taxon>
        <taxon>Gammaproteobacteria</taxon>
        <taxon>Lysobacterales</taxon>
        <taxon>Rhodanobacteraceae</taxon>
        <taxon>Rhodanobacter</taxon>
    </lineage>
</organism>
<feature type="transmembrane region" description="Helical" evidence="3">
    <location>
        <begin position="126"/>
        <end position="147"/>
    </location>
</feature>
<name>A0A4S3KCE1_9GAMM</name>
<feature type="transmembrane region" description="Helical" evidence="3">
    <location>
        <begin position="342"/>
        <end position="363"/>
    </location>
</feature>
<feature type="transmembrane region" description="Helical" evidence="3">
    <location>
        <begin position="313"/>
        <end position="335"/>
    </location>
</feature>
<feature type="transmembrane region" description="Helical" evidence="3">
    <location>
        <begin position="369"/>
        <end position="387"/>
    </location>
</feature>
<evidence type="ECO:0000256" key="1">
    <source>
        <dbReference type="ARBA" id="ARBA00022737"/>
    </source>
</evidence>
<evidence type="ECO:0008006" key="6">
    <source>
        <dbReference type="Google" id="ProtNLM"/>
    </source>
</evidence>
<dbReference type="Gene3D" id="1.25.40.10">
    <property type="entry name" value="Tetratricopeptide repeat domain"/>
    <property type="match status" value="1"/>
</dbReference>
<dbReference type="InterPro" id="IPR011990">
    <property type="entry name" value="TPR-like_helical_dom_sf"/>
</dbReference>
<feature type="transmembrane region" description="Helical" evidence="3">
    <location>
        <begin position="182"/>
        <end position="199"/>
    </location>
</feature>
<dbReference type="PANTHER" id="PTHR44227">
    <property type="match status" value="1"/>
</dbReference>
<keyword evidence="2" id="KW-0802">TPR repeat</keyword>
<keyword evidence="3" id="KW-1133">Transmembrane helix</keyword>
<feature type="transmembrane region" description="Helical" evidence="3">
    <location>
        <begin position="7"/>
        <end position="25"/>
    </location>
</feature>
<dbReference type="AlphaFoldDB" id="A0A4S3KCE1"/>
<dbReference type="PANTHER" id="PTHR44227:SF3">
    <property type="entry name" value="PROTEIN O-MANNOSYL-TRANSFERASE TMTC4"/>
    <property type="match status" value="1"/>
</dbReference>
<protein>
    <recommendedName>
        <fullName evidence="6">Tetratricopeptide repeat protein</fullName>
    </recommendedName>
</protein>
<feature type="transmembrane region" description="Helical" evidence="3">
    <location>
        <begin position="205"/>
        <end position="222"/>
    </location>
</feature>
<comment type="caution">
    <text evidence="4">The sequence shown here is derived from an EMBL/GenBank/DDBJ whole genome shotgun (WGS) entry which is preliminary data.</text>
</comment>
<accession>A0A4S3KCE1</accession>
<dbReference type="OrthoDB" id="8566379at2"/>
<reference evidence="4 5" key="1">
    <citation type="submission" date="2017-02" db="EMBL/GenBank/DDBJ databases">
        <title>Whole genome sequencing of Rhodanobacter lindaniclasticus DSM 17932.</title>
        <authorList>
            <person name="Kumar S."/>
            <person name="Patil P."/>
            <person name="Patil P.B."/>
        </authorList>
    </citation>
    <scope>NUCLEOTIDE SEQUENCE [LARGE SCALE GENOMIC DNA]</scope>
    <source>
        <strain evidence="4 5">DSM 17932</strain>
    </source>
</reference>
<evidence type="ECO:0000313" key="5">
    <source>
        <dbReference type="Proteomes" id="UP000306317"/>
    </source>
</evidence>
<proteinExistence type="predicted"/>
<dbReference type="InterPro" id="IPR052346">
    <property type="entry name" value="O-mannosyl-transferase_TMTC"/>
</dbReference>
<evidence type="ECO:0000256" key="2">
    <source>
        <dbReference type="ARBA" id="ARBA00022803"/>
    </source>
</evidence>
<feature type="transmembrane region" description="Helical" evidence="3">
    <location>
        <begin position="234"/>
        <end position="255"/>
    </location>
</feature>
<feature type="transmembrane region" description="Helical" evidence="3">
    <location>
        <begin position="153"/>
        <end position="170"/>
    </location>
</feature>
<gene>
    <name evidence="4" type="ORF">B1991_14875</name>
</gene>
<keyword evidence="5" id="KW-1185">Reference proteome</keyword>
<keyword evidence="3" id="KW-0812">Transmembrane</keyword>
<dbReference type="Proteomes" id="UP000306317">
    <property type="component" value="Unassembled WGS sequence"/>
</dbReference>
<evidence type="ECO:0000313" key="4">
    <source>
        <dbReference type="EMBL" id="THD06095.1"/>
    </source>
</evidence>
<feature type="transmembrane region" description="Helical" evidence="3">
    <location>
        <begin position="96"/>
        <end position="114"/>
    </location>
</feature>
<dbReference type="EMBL" id="MWIO01000046">
    <property type="protein sequence ID" value="THD06095.1"/>
    <property type="molecule type" value="Genomic_DNA"/>
</dbReference>
<keyword evidence="1" id="KW-0677">Repeat</keyword>
<evidence type="ECO:0000256" key="3">
    <source>
        <dbReference type="SAM" id="Phobius"/>
    </source>
</evidence>
<sequence>MPLRYKHYLLLPFLALVLIATWWAYAPGLHGGFLFDDLGSLPALGASGPVTQWATFWRYITSGTADPTGRPLAMLTFLLDARNWPADPFPFKRTNLILHLCNGVLLYALGTRLGKLLNIDAQRARCAACLTSVMWLLHPLLVSTTLYIVQREAMLVATCVICGLLLWLHGRQQLIEGRLKAGTLWSICGLGGFTLLGSLAKANGVLLPLYALLIEIIVLAPRRPVPTGTARRTHLILLAALAVIPTVVVLGYVFWTGLHGLWIGGPVGVRSWSTGQRLLTEPRVLIDYLKLLWLPRPFSTGLFNDQYIASTSWLHPATTPPAMLAVLGLTAGAWVQRRRYPALALAVLFYFAGQVLESSAIPLELYFEHRNYVPALLMFWPLGLWLTDTRQLRWVKVALMVVIPLTLAVMTHVRATVWGNVQTQALIWAHINPGSPRAQANAAEVMIQQGHAEEAAAKLESLLAAQPDQAQLAFNLINARCMSGAIDSADLEAARKAMRHTANTGSLFVRWFEQVLPMTMSGSCRGLTPSALLALIDAGSSNPNLQAAGQRQDRSYLRGLVALSQRHPYAALDHFVIALDFLPRPGMALRAAATFGQHGYPVQGLRLLDHYQEIPAQVGSMSLNMVTLHDWVLRRQNYWARELTQLRNELSLAAQGASMHTMPPMHSSATTH</sequence>
<keyword evidence="3" id="KW-0472">Membrane</keyword>